<gene>
    <name evidence="8" type="ORF">MUA95_03115</name>
</gene>
<dbReference type="GO" id="GO:0016020">
    <property type="term" value="C:membrane"/>
    <property type="evidence" value="ECO:0007669"/>
    <property type="project" value="UniProtKB-SubCell"/>
</dbReference>
<dbReference type="PANTHER" id="PTHR36838:SF3">
    <property type="entry name" value="TRANSPORTER AUXIN EFFLUX CARRIER EC FAMILY"/>
    <property type="match status" value="1"/>
</dbReference>
<dbReference type="Proteomes" id="UP001065705">
    <property type="component" value="Chromosome"/>
</dbReference>
<keyword evidence="4 7" id="KW-0812">Transmembrane</keyword>
<proteinExistence type="predicted"/>
<dbReference type="InterPro" id="IPR004776">
    <property type="entry name" value="Mem_transp_PIN-like"/>
</dbReference>
<feature type="transmembrane region" description="Helical" evidence="7">
    <location>
        <begin position="190"/>
        <end position="207"/>
    </location>
</feature>
<feature type="transmembrane region" description="Helical" evidence="7">
    <location>
        <begin position="6"/>
        <end position="23"/>
    </location>
</feature>
<sequence length="305" mass="34084">MTERFIMILLLIALGYILKRIGYVKGSEAKVMTTIVLNVTLPAVVIVNLNGATLTPSLSLLPILMILYGIITKLIVIILFIKYNNEVRGTVAMLMASLNIGIFAYPLVEQMWPKYGLLYFGMADIGGAILMFGVTYIIAGYFKNAESTLNIKTIALKCLSSIPLMTYIVMISLCLLTIEFPPIIIDFFDLLGKANLPLSMMLLGVLLDFKIERRYLPLTFKYVGIHYGLGLFFGSLVYFFLPVSDDMIKTTLILIWLLPVGVATLSYAVQFQYRTLPMIAMASNMTVVISIGILYMYQHFFLAAP</sequence>
<comment type="subcellular location">
    <subcellularLocation>
        <location evidence="1">Membrane</location>
        <topology evidence="1">Multi-pass membrane protein</topology>
    </subcellularLocation>
</comment>
<feature type="transmembrane region" description="Helical" evidence="7">
    <location>
        <begin position="60"/>
        <end position="80"/>
    </location>
</feature>
<evidence type="ECO:0000256" key="4">
    <source>
        <dbReference type="ARBA" id="ARBA00022692"/>
    </source>
</evidence>
<feature type="transmembrane region" description="Helical" evidence="7">
    <location>
        <begin position="154"/>
        <end position="178"/>
    </location>
</feature>
<dbReference type="Pfam" id="PF03547">
    <property type="entry name" value="Mem_trans"/>
    <property type="match status" value="1"/>
</dbReference>
<evidence type="ECO:0000256" key="2">
    <source>
        <dbReference type="ARBA" id="ARBA00022448"/>
    </source>
</evidence>
<dbReference type="EMBL" id="CP094809">
    <property type="protein sequence ID" value="UXU57818.1"/>
    <property type="molecule type" value="Genomic_DNA"/>
</dbReference>
<evidence type="ECO:0000256" key="6">
    <source>
        <dbReference type="ARBA" id="ARBA00023136"/>
    </source>
</evidence>
<protein>
    <submittedName>
        <fullName evidence="8">AEC family transporter</fullName>
    </submittedName>
</protein>
<keyword evidence="3" id="KW-1003">Cell membrane</keyword>
<keyword evidence="2" id="KW-0813">Transport</keyword>
<evidence type="ECO:0000256" key="3">
    <source>
        <dbReference type="ARBA" id="ARBA00022475"/>
    </source>
</evidence>
<keyword evidence="6 7" id="KW-0472">Membrane</keyword>
<dbReference type="RefSeq" id="WP_262625834.1">
    <property type="nucleotide sequence ID" value="NZ_CP094808.1"/>
</dbReference>
<dbReference type="PANTHER" id="PTHR36838">
    <property type="entry name" value="AUXIN EFFLUX CARRIER FAMILY PROTEIN"/>
    <property type="match status" value="1"/>
</dbReference>
<evidence type="ECO:0000313" key="9">
    <source>
        <dbReference type="Proteomes" id="UP001065705"/>
    </source>
</evidence>
<evidence type="ECO:0000256" key="5">
    <source>
        <dbReference type="ARBA" id="ARBA00022989"/>
    </source>
</evidence>
<feature type="transmembrane region" description="Helical" evidence="7">
    <location>
        <begin position="276"/>
        <end position="297"/>
    </location>
</feature>
<accession>A0ABD7TVL3</accession>
<name>A0ABD7TVL3_9STAP</name>
<feature type="transmembrane region" description="Helical" evidence="7">
    <location>
        <begin position="35"/>
        <end position="54"/>
    </location>
</feature>
<evidence type="ECO:0000256" key="1">
    <source>
        <dbReference type="ARBA" id="ARBA00004141"/>
    </source>
</evidence>
<feature type="transmembrane region" description="Helical" evidence="7">
    <location>
        <begin position="247"/>
        <end position="269"/>
    </location>
</feature>
<feature type="transmembrane region" description="Helical" evidence="7">
    <location>
        <begin position="87"/>
        <end position="105"/>
    </location>
</feature>
<keyword evidence="5 7" id="KW-1133">Transmembrane helix</keyword>
<feature type="transmembrane region" description="Helical" evidence="7">
    <location>
        <begin position="117"/>
        <end position="142"/>
    </location>
</feature>
<evidence type="ECO:0000256" key="7">
    <source>
        <dbReference type="SAM" id="Phobius"/>
    </source>
</evidence>
<evidence type="ECO:0000313" key="8">
    <source>
        <dbReference type="EMBL" id="UXU57818.1"/>
    </source>
</evidence>
<dbReference type="AlphaFoldDB" id="A0ABD7TVL3"/>
<feature type="transmembrane region" description="Helical" evidence="7">
    <location>
        <begin position="219"/>
        <end position="241"/>
    </location>
</feature>
<reference evidence="8" key="1">
    <citation type="submission" date="2022-03" db="EMBL/GenBank/DDBJ databases">
        <title>Comparative Genomics of East African Camel-Associated Staphylococcaceae spp.: Diversity and Inheritance of Traits Involved in Host-Pathogen Interactions.</title>
        <authorList>
            <person name="Akarsu H."/>
            <person name="Liljander A."/>
            <person name="Younan M."/>
            <person name="Brodard I."/>
            <person name="Glucks I."/>
            <person name="Labroussaa F."/>
            <person name="Overesch G."/>
            <person name="Kuhnert P."/>
            <person name="Perreten V."/>
            <person name="Drexler J.F."/>
            <person name="Corman V.M."/>
            <person name="Falquet L."/>
            <person name="Jores J."/>
        </authorList>
    </citation>
    <scope>NUCLEOTIDE SEQUENCE</scope>
    <source>
        <strain evidence="8">IVB6197</strain>
    </source>
</reference>
<organism evidence="8 9">
    <name type="scientific">Staphylococcus agnetis</name>
    <dbReference type="NCBI Taxonomy" id="985762"/>
    <lineage>
        <taxon>Bacteria</taxon>
        <taxon>Bacillati</taxon>
        <taxon>Bacillota</taxon>
        <taxon>Bacilli</taxon>
        <taxon>Bacillales</taxon>
        <taxon>Staphylococcaceae</taxon>
        <taxon>Staphylococcus</taxon>
    </lineage>
</organism>